<dbReference type="InterPro" id="IPR027417">
    <property type="entry name" value="P-loop_NTPase"/>
</dbReference>
<reference evidence="1 2" key="1">
    <citation type="submission" date="2014-11" db="EMBL/GenBank/DDBJ databases">
        <title>Draft Genome Sequence of Vibrio piscirenalis strains CECT 8603T and CECT 8604, two marine Gammaproteobacterium isolated from cultured gilthead sea bream (Sparus aurata).</title>
        <authorList>
            <person name="Arahal D.R."/>
            <person name="Rodrigo-Torres L."/>
            <person name="Lucena T."/>
            <person name="Pujalte M.J."/>
        </authorList>
    </citation>
    <scope>NUCLEOTIDE SEQUENCE [LARGE SCALE GENOMIC DNA]</scope>
    <source>
        <strain evidence="1 2">DCR 1-4-2</strain>
    </source>
</reference>
<evidence type="ECO:0000313" key="1">
    <source>
        <dbReference type="EMBL" id="KII76615.1"/>
    </source>
</evidence>
<dbReference type="SUPFAM" id="SSF52540">
    <property type="entry name" value="P-loop containing nucleoside triphosphate hydrolases"/>
    <property type="match status" value="1"/>
</dbReference>
<sequence length="329" mass="37301">MDDDRSIRISMAKRAFVSTPNVTKVLKYMDRCRECSDLETEPTCMMVYGASGVGKTTIIKKYLKQNEGDSDVHGDTVPVLHIELPDNSKPVDAARELLLKLDDPLALYETDIAILTKRVVELIPLLGIRLIIIDEFQHLVEESSNKILTRVGNWLKMILNKSKCPIVLFGMPYSKVVLQANSQLQGRFSIQFNLLPFSYQNGEGIFKTFLDHLDEALPFEQKSGLANQKLQKKLYAFSQGNMRSLRNLIYQASIEAIDNNHASIQNEDFIFASELTSGDKPKTWKNPFLENASITKDMLRAPPKTLGWEDYFRNSKRKGKGSDLSDLFS</sequence>
<dbReference type="AlphaFoldDB" id="A0A0C2JIM3"/>
<dbReference type="Proteomes" id="UP000031672">
    <property type="component" value="Unassembled WGS sequence"/>
</dbReference>
<protein>
    <submittedName>
        <fullName evidence="1">Transposase</fullName>
    </submittedName>
</protein>
<evidence type="ECO:0000313" key="2">
    <source>
        <dbReference type="Proteomes" id="UP000031672"/>
    </source>
</evidence>
<gene>
    <name evidence="1" type="ORF">OJ16_17685</name>
</gene>
<accession>A0A0C2NJW5</accession>
<comment type="caution">
    <text evidence="1">The sequence shown here is derived from an EMBL/GenBank/DDBJ whole genome shotgun (WGS) entry which is preliminary data.</text>
</comment>
<dbReference type="EMBL" id="JTKH01000024">
    <property type="protein sequence ID" value="KII76615.1"/>
    <property type="molecule type" value="Genomic_DNA"/>
</dbReference>
<dbReference type="Pfam" id="PF05621">
    <property type="entry name" value="TniB"/>
    <property type="match status" value="1"/>
</dbReference>
<dbReference type="STRING" id="1461322.OJ16_17685"/>
<dbReference type="Gene3D" id="3.40.50.300">
    <property type="entry name" value="P-loop containing nucleotide triphosphate hydrolases"/>
    <property type="match status" value="1"/>
</dbReference>
<organism evidence="1 2">
    <name type="scientific">Vibrio renipiscarius</name>
    <dbReference type="NCBI Taxonomy" id="1461322"/>
    <lineage>
        <taxon>Bacteria</taxon>
        <taxon>Pseudomonadati</taxon>
        <taxon>Pseudomonadota</taxon>
        <taxon>Gammaproteobacteria</taxon>
        <taxon>Vibrionales</taxon>
        <taxon>Vibrionaceae</taxon>
        <taxon>Vibrio</taxon>
    </lineage>
</organism>
<dbReference type="OrthoDB" id="6058098at2"/>
<dbReference type="PANTHER" id="PTHR35894:SF5">
    <property type="entry name" value="MU-LIKE PROPHAGE FLUMU DNA TRANSPOSITION PROTEIN B"/>
    <property type="match status" value="1"/>
</dbReference>
<dbReference type="RefSeq" id="WP_040992580.1">
    <property type="nucleotide sequence ID" value="NZ_JTKH01000024.1"/>
</dbReference>
<accession>A0A0C2JIM3</accession>
<dbReference type="InterPro" id="IPR008868">
    <property type="entry name" value="TniB"/>
</dbReference>
<keyword evidence="2" id="KW-1185">Reference proteome</keyword>
<dbReference type="InterPro" id="IPR052026">
    <property type="entry name" value="ExeA_AAA_ATPase_DNA-bind"/>
</dbReference>
<dbReference type="PANTHER" id="PTHR35894">
    <property type="entry name" value="GENERAL SECRETION PATHWAY PROTEIN A-RELATED"/>
    <property type="match status" value="1"/>
</dbReference>
<dbReference type="CDD" id="cd00882">
    <property type="entry name" value="Ras_like_GTPase"/>
    <property type="match status" value="1"/>
</dbReference>
<name>A0A0C2JIM3_9VIBR</name>
<proteinExistence type="predicted"/>